<keyword evidence="9 11" id="KW-0460">Magnesium</keyword>
<dbReference type="EC" id="2.7.11.1" evidence="11"/>
<feature type="binding site" evidence="11">
    <location>
        <position position="205"/>
    </location>
    <ligand>
        <name>Mg(2+)</name>
        <dbReference type="ChEBI" id="CHEBI:18420"/>
    </ligand>
</feature>
<dbReference type="InterPro" id="IPR002575">
    <property type="entry name" value="Aminoglycoside_PTrfase"/>
</dbReference>
<dbReference type="Pfam" id="PF01636">
    <property type="entry name" value="APH"/>
    <property type="match status" value="1"/>
</dbReference>
<dbReference type="InterPro" id="IPR011009">
    <property type="entry name" value="Kinase-like_dom_sf"/>
</dbReference>
<evidence type="ECO:0000256" key="7">
    <source>
        <dbReference type="ARBA" id="ARBA00022777"/>
    </source>
</evidence>
<keyword evidence="10 11" id="KW-0346">Stress response</keyword>
<dbReference type="PANTHER" id="PTHR39573:SF1">
    <property type="entry name" value="STRESS RESPONSE KINASE A"/>
    <property type="match status" value="1"/>
</dbReference>
<keyword evidence="1 11" id="KW-0963">Cytoplasm</keyword>
<dbReference type="Gene3D" id="1.10.510.10">
    <property type="entry name" value="Transferase(Phosphotransferase) domain 1"/>
    <property type="match status" value="1"/>
</dbReference>
<comment type="subunit">
    <text evidence="11">Monomer.</text>
</comment>
<dbReference type="EMBL" id="JAPMOU010000017">
    <property type="protein sequence ID" value="MDE1463114.1"/>
    <property type="molecule type" value="Genomic_DNA"/>
</dbReference>
<feature type="binding site" evidence="11">
    <location>
        <position position="217"/>
    </location>
    <ligand>
        <name>Mg(2+)</name>
        <dbReference type="ChEBI" id="CHEBI:18420"/>
    </ligand>
</feature>
<comment type="caution">
    <text evidence="13">The sequence shown here is derived from an EMBL/GenBank/DDBJ whole genome shotgun (WGS) entry which is preliminary data.</text>
</comment>
<keyword evidence="3 11" id="KW-0597">Phosphoprotein</keyword>
<gene>
    <name evidence="11" type="primary">srkA</name>
    <name evidence="13" type="ORF">ORQ98_14190</name>
</gene>
<evidence type="ECO:0000256" key="8">
    <source>
        <dbReference type="ARBA" id="ARBA00022840"/>
    </source>
</evidence>
<sequence>MSHPYDSLTPDTIIEAVESLGYLSDNRIFPLNSYENRVYQVGIEEETPLIAKFYRPGRWSKEQILEEHDFIAELAEVELPAVQPVKLDNCTLHEHQGFQFALFPRYGGHAPECDDADTLLQLGRLLGRIHQVGAVKPFQHRPGITIEQYAINSYQFLLESNFIPSDLIKAYQTLAEDCIKQVEAIWQSGIKPTTIRIHGDCHLGNILTRGDQFHFVDFDDSRMAPAIQDLWMFLSGDRHQQTAQLSELIDGYNEFYTFNTSELRLIEVFRTLRLMHYSAWLAKRWDDPAFPHSFTWFNTPRYWADHILELREQLAALQEPPLSLF</sequence>
<dbReference type="SUPFAM" id="SSF56112">
    <property type="entry name" value="Protein kinase-like (PK-like)"/>
    <property type="match status" value="1"/>
</dbReference>
<keyword evidence="4 11" id="KW-0808">Transferase</keyword>
<dbReference type="Proteomes" id="UP001528823">
    <property type="component" value="Unassembled WGS sequence"/>
</dbReference>
<evidence type="ECO:0000256" key="2">
    <source>
        <dbReference type="ARBA" id="ARBA00022527"/>
    </source>
</evidence>
<dbReference type="InterPro" id="IPR032882">
    <property type="entry name" value="SrkA/RdoA"/>
</dbReference>
<reference evidence="13 14" key="1">
    <citation type="submission" date="2022-11" db="EMBL/GenBank/DDBJ databases">
        <title>Spartinivicinus poritis sp. nov., isolated from scleractinian coral Porites lutea.</title>
        <authorList>
            <person name="Zhang G."/>
            <person name="Cai L."/>
            <person name="Wei Q."/>
        </authorList>
    </citation>
    <scope>NUCLEOTIDE SEQUENCE [LARGE SCALE GENOMIC DNA]</scope>
    <source>
        <strain evidence="13 14">A2-2</strain>
    </source>
</reference>
<comment type="catalytic activity">
    <reaction evidence="11">
        <text>L-seryl-[protein] + ATP = O-phospho-L-seryl-[protein] + ADP + H(+)</text>
        <dbReference type="Rhea" id="RHEA:17989"/>
        <dbReference type="Rhea" id="RHEA-COMP:9863"/>
        <dbReference type="Rhea" id="RHEA-COMP:11604"/>
        <dbReference type="ChEBI" id="CHEBI:15378"/>
        <dbReference type="ChEBI" id="CHEBI:29999"/>
        <dbReference type="ChEBI" id="CHEBI:30616"/>
        <dbReference type="ChEBI" id="CHEBI:83421"/>
        <dbReference type="ChEBI" id="CHEBI:456216"/>
        <dbReference type="EC" id="2.7.11.1"/>
    </reaction>
</comment>
<dbReference type="HAMAP" id="MF_01497">
    <property type="entry name" value="SrkA_kinase"/>
    <property type="match status" value="1"/>
</dbReference>
<evidence type="ECO:0000256" key="5">
    <source>
        <dbReference type="ARBA" id="ARBA00022723"/>
    </source>
</evidence>
<comment type="similarity">
    <text evidence="11">Belongs to the SrkA/RdoA protein kinase family.</text>
</comment>
<dbReference type="GO" id="GO:0004674">
    <property type="term" value="F:protein serine/threonine kinase activity"/>
    <property type="evidence" value="ECO:0007669"/>
    <property type="project" value="UniProtKB-KW"/>
</dbReference>
<evidence type="ECO:0000313" key="13">
    <source>
        <dbReference type="EMBL" id="MDE1463114.1"/>
    </source>
</evidence>
<dbReference type="Gene3D" id="3.30.200.70">
    <property type="match status" value="1"/>
</dbReference>
<keyword evidence="8 11" id="KW-0067">ATP-binding</keyword>
<evidence type="ECO:0000256" key="4">
    <source>
        <dbReference type="ARBA" id="ARBA00022679"/>
    </source>
</evidence>
<evidence type="ECO:0000259" key="12">
    <source>
        <dbReference type="Pfam" id="PF01636"/>
    </source>
</evidence>
<proteinExistence type="inferred from homology"/>
<feature type="active site" description="Proton acceptor" evidence="11">
    <location>
        <position position="200"/>
    </location>
</feature>
<dbReference type="PANTHER" id="PTHR39573">
    <property type="entry name" value="STRESS RESPONSE KINASE A"/>
    <property type="match status" value="1"/>
</dbReference>
<evidence type="ECO:0000256" key="6">
    <source>
        <dbReference type="ARBA" id="ARBA00022741"/>
    </source>
</evidence>
<name>A0ABT5U9R8_9GAMM</name>
<feature type="domain" description="Aminoglycoside phosphotransferase" evidence="12">
    <location>
        <begin position="32"/>
        <end position="263"/>
    </location>
</feature>
<feature type="site" description="ATP" evidence="11">
    <location>
        <position position="33"/>
    </location>
</feature>
<keyword evidence="7 11" id="KW-0418">Kinase</keyword>
<evidence type="ECO:0000256" key="9">
    <source>
        <dbReference type="ARBA" id="ARBA00022842"/>
    </source>
</evidence>
<keyword evidence="2 11" id="KW-0723">Serine/threonine-protein kinase</keyword>
<comment type="function">
    <text evidence="11">A protein kinase that phosphorylates Ser and Thr residues. Probably acts to suppress the effects of stress linked to accumulation of reactive oxygen species. Probably involved in the extracytoplasmic stress response.</text>
</comment>
<organism evidence="13 14">
    <name type="scientific">Spartinivicinus poritis</name>
    <dbReference type="NCBI Taxonomy" id="2994640"/>
    <lineage>
        <taxon>Bacteria</taxon>
        <taxon>Pseudomonadati</taxon>
        <taxon>Pseudomonadota</taxon>
        <taxon>Gammaproteobacteria</taxon>
        <taxon>Oceanospirillales</taxon>
        <taxon>Zooshikellaceae</taxon>
        <taxon>Spartinivicinus</taxon>
    </lineage>
</organism>
<keyword evidence="6 11" id="KW-0547">Nucleotide-binding</keyword>
<protein>
    <recommendedName>
        <fullName evidence="11">Stress response kinase A</fullName>
        <ecNumber evidence="11">2.7.11.1</ecNumber>
    </recommendedName>
    <alternativeName>
        <fullName evidence="11">Serine/threonine-protein kinase SrkA</fullName>
    </alternativeName>
</protein>
<evidence type="ECO:0000256" key="11">
    <source>
        <dbReference type="HAMAP-Rule" id="MF_01497"/>
    </source>
</evidence>
<feature type="active site" evidence="11">
    <location>
        <position position="217"/>
    </location>
</feature>
<evidence type="ECO:0000256" key="3">
    <source>
        <dbReference type="ARBA" id="ARBA00022553"/>
    </source>
</evidence>
<evidence type="ECO:0000256" key="10">
    <source>
        <dbReference type="ARBA" id="ARBA00023016"/>
    </source>
</evidence>
<comment type="cofactor">
    <cofactor evidence="11">
        <name>Mg(2+)</name>
        <dbReference type="ChEBI" id="CHEBI:18420"/>
    </cofactor>
</comment>
<accession>A0ABT5U9R8</accession>
<evidence type="ECO:0000313" key="14">
    <source>
        <dbReference type="Proteomes" id="UP001528823"/>
    </source>
</evidence>
<dbReference type="Gene3D" id="1.20.1270.170">
    <property type="match status" value="1"/>
</dbReference>
<keyword evidence="5 11" id="KW-0479">Metal-binding</keyword>
<comment type="subcellular location">
    <subcellularLocation>
        <location evidence="11">Cytoplasm</location>
    </subcellularLocation>
</comment>
<evidence type="ECO:0000256" key="1">
    <source>
        <dbReference type="ARBA" id="ARBA00022490"/>
    </source>
</evidence>
<comment type="catalytic activity">
    <reaction evidence="11">
        <text>L-threonyl-[protein] + ATP = O-phospho-L-threonyl-[protein] + ADP + H(+)</text>
        <dbReference type="Rhea" id="RHEA:46608"/>
        <dbReference type="Rhea" id="RHEA-COMP:11060"/>
        <dbReference type="Rhea" id="RHEA-COMP:11605"/>
        <dbReference type="ChEBI" id="CHEBI:15378"/>
        <dbReference type="ChEBI" id="CHEBI:30013"/>
        <dbReference type="ChEBI" id="CHEBI:30616"/>
        <dbReference type="ChEBI" id="CHEBI:61977"/>
        <dbReference type="ChEBI" id="CHEBI:456216"/>
        <dbReference type="EC" id="2.7.11.1"/>
    </reaction>
</comment>
<keyword evidence="14" id="KW-1185">Reference proteome</keyword>
<dbReference type="NCBIfam" id="NF008738">
    <property type="entry name" value="PRK11768.1"/>
    <property type="match status" value="1"/>
</dbReference>